<dbReference type="InterPro" id="IPR021341">
    <property type="entry name" value="DUF2958"/>
</dbReference>
<reference evidence="1 2" key="1">
    <citation type="submission" date="2023-10" db="EMBL/GenBank/DDBJ databases">
        <authorList>
            <person name="Venkata Ramana C."/>
            <person name="Sasikala C."/>
            <person name="Dhurka M."/>
        </authorList>
    </citation>
    <scope>NUCLEOTIDE SEQUENCE [LARGE SCALE GENOMIC DNA]</scope>
    <source>
        <strain evidence="1 2">KCTC 32151</strain>
    </source>
</reference>
<protein>
    <submittedName>
        <fullName evidence="1">DUF2958 domain-containing protein</fullName>
    </submittedName>
</protein>
<sequence>MKLLTHQLRDRLLRNGRLNAERAANGKAEADLLPVVKLFTPDANCSWLLSELDPEEPDIAFGLCDLGMGCPELGCVRISELETLRGALGLPVERDLHFKAVYPLVIYARAAWNACAITEDPDSLAAIAAKEGAA</sequence>
<accession>A0ABU4AHC9</accession>
<keyword evidence="2" id="KW-1185">Reference proteome</keyword>
<comment type="caution">
    <text evidence="1">The sequence shown here is derived from an EMBL/GenBank/DDBJ whole genome shotgun (WGS) entry which is preliminary data.</text>
</comment>
<name>A0ABU4AHC9_9HYPH</name>
<proteinExistence type="predicted"/>
<organism evidence="1 2">
    <name type="scientific">Nitratireductor aquimarinus</name>
    <dbReference type="NCBI Taxonomy" id="889300"/>
    <lineage>
        <taxon>Bacteria</taxon>
        <taxon>Pseudomonadati</taxon>
        <taxon>Pseudomonadota</taxon>
        <taxon>Alphaproteobacteria</taxon>
        <taxon>Hyphomicrobiales</taxon>
        <taxon>Phyllobacteriaceae</taxon>
        <taxon>Nitratireductor</taxon>
    </lineage>
</organism>
<dbReference type="Pfam" id="PF11171">
    <property type="entry name" value="DUF2958"/>
    <property type="match status" value="1"/>
</dbReference>
<evidence type="ECO:0000313" key="1">
    <source>
        <dbReference type="EMBL" id="MDV6225643.1"/>
    </source>
</evidence>
<dbReference type="RefSeq" id="WP_317560630.1">
    <property type="nucleotide sequence ID" value="NZ_JAWLIP010000001.1"/>
</dbReference>
<evidence type="ECO:0000313" key="2">
    <source>
        <dbReference type="Proteomes" id="UP001185659"/>
    </source>
</evidence>
<dbReference type="EMBL" id="JAWLIP010000001">
    <property type="protein sequence ID" value="MDV6225643.1"/>
    <property type="molecule type" value="Genomic_DNA"/>
</dbReference>
<gene>
    <name evidence="1" type="ORF">R2G56_05030</name>
</gene>
<dbReference type="Proteomes" id="UP001185659">
    <property type="component" value="Unassembled WGS sequence"/>
</dbReference>